<dbReference type="InterPro" id="IPR010982">
    <property type="entry name" value="Lambda_DNA-bd_dom_sf"/>
</dbReference>
<dbReference type="SUPFAM" id="SSF53822">
    <property type="entry name" value="Periplasmic binding protein-like I"/>
    <property type="match status" value="1"/>
</dbReference>
<dbReference type="CDD" id="cd01392">
    <property type="entry name" value="HTH_LacI"/>
    <property type="match status" value="1"/>
</dbReference>
<dbReference type="InterPro" id="IPR046335">
    <property type="entry name" value="LacI/GalR-like_sensor"/>
</dbReference>
<dbReference type="RefSeq" id="WP_176239201.1">
    <property type="nucleotide sequence ID" value="NZ_AP024412.1"/>
</dbReference>
<dbReference type="Pfam" id="PF13377">
    <property type="entry name" value="Peripla_BP_3"/>
    <property type="match status" value="1"/>
</dbReference>
<dbReference type="FunFam" id="1.10.260.40:FF:000002">
    <property type="entry name" value="HTH-type transcriptional repressor PurR"/>
    <property type="match status" value="1"/>
</dbReference>
<dbReference type="KEGG" id="manr:MPAN_014430"/>
<dbReference type="Proteomes" id="UP000620133">
    <property type="component" value="Chromosome"/>
</dbReference>
<dbReference type="PROSITE" id="PS00356">
    <property type="entry name" value="HTH_LACI_1"/>
    <property type="match status" value="1"/>
</dbReference>
<dbReference type="InterPro" id="IPR000843">
    <property type="entry name" value="HTH_LacI"/>
</dbReference>
<dbReference type="PROSITE" id="PS50932">
    <property type="entry name" value="HTH_LACI_2"/>
    <property type="match status" value="1"/>
</dbReference>
<dbReference type="PRINTS" id="PR00036">
    <property type="entry name" value="HTHLACI"/>
</dbReference>
<reference evidence="1" key="1">
    <citation type="submission" date="2021-01" db="EMBL/GenBank/DDBJ databases">
        <title>Draft genome sequence of Acholeplasmataceae bacterium strain Mahy22.</title>
        <authorList>
            <person name="Watanabe M."/>
            <person name="Kojima H."/>
            <person name="Fukui M."/>
        </authorList>
    </citation>
    <scope>NUCLEOTIDE SEQUENCE</scope>
    <source>
        <strain evidence="1">Mahy22</strain>
    </source>
</reference>
<dbReference type="AlphaFoldDB" id="A0A7U9XVM6"/>
<evidence type="ECO:0000313" key="1">
    <source>
        <dbReference type="EMBL" id="BCR36550.1"/>
    </source>
</evidence>
<dbReference type="GO" id="GO:0000976">
    <property type="term" value="F:transcription cis-regulatory region binding"/>
    <property type="evidence" value="ECO:0007669"/>
    <property type="project" value="TreeGrafter"/>
</dbReference>
<dbReference type="EMBL" id="AP024412">
    <property type="protein sequence ID" value="BCR36550.1"/>
    <property type="molecule type" value="Genomic_DNA"/>
</dbReference>
<proteinExistence type="predicted"/>
<dbReference type="Gene3D" id="3.40.50.2300">
    <property type="match status" value="2"/>
</dbReference>
<protein>
    <submittedName>
        <fullName evidence="1">Catabolite control protein A</fullName>
    </submittedName>
</protein>
<dbReference type="SUPFAM" id="SSF47413">
    <property type="entry name" value="lambda repressor-like DNA-binding domains"/>
    <property type="match status" value="1"/>
</dbReference>
<accession>A0A7U9XVM6</accession>
<dbReference type="Pfam" id="PF00356">
    <property type="entry name" value="LacI"/>
    <property type="match status" value="1"/>
</dbReference>
<dbReference type="InterPro" id="IPR028082">
    <property type="entry name" value="Peripla_BP_I"/>
</dbReference>
<organism evidence="1 2">
    <name type="scientific">Mariniplasma anaerobium</name>
    <dbReference type="NCBI Taxonomy" id="2735436"/>
    <lineage>
        <taxon>Bacteria</taxon>
        <taxon>Bacillati</taxon>
        <taxon>Mycoplasmatota</taxon>
        <taxon>Mollicutes</taxon>
        <taxon>Acholeplasmatales</taxon>
        <taxon>Acholeplasmataceae</taxon>
        <taxon>Mariniplasma</taxon>
    </lineage>
</organism>
<dbReference type="PANTHER" id="PTHR30146">
    <property type="entry name" value="LACI-RELATED TRANSCRIPTIONAL REPRESSOR"/>
    <property type="match status" value="1"/>
</dbReference>
<keyword evidence="2" id="KW-1185">Reference proteome</keyword>
<gene>
    <name evidence="1" type="primary">ccpA</name>
    <name evidence="1" type="ORF">MPAN_014430</name>
</gene>
<dbReference type="Gene3D" id="1.10.260.40">
    <property type="entry name" value="lambda repressor-like DNA-binding domains"/>
    <property type="match status" value="1"/>
</dbReference>
<dbReference type="SMART" id="SM00354">
    <property type="entry name" value="HTH_LACI"/>
    <property type="match status" value="1"/>
</dbReference>
<dbReference type="PANTHER" id="PTHR30146:SF150">
    <property type="entry name" value="ARABINOSE METABOLISM TRANSCRIPTIONAL REPRESSOR"/>
    <property type="match status" value="1"/>
</dbReference>
<evidence type="ECO:0000313" key="2">
    <source>
        <dbReference type="Proteomes" id="UP000620133"/>
    </source>
</evidence>
<sequence>MGNTTIYDVAGAAGVSLATVSRVLNNPEKVKEETRQRVLKVIKELGYRPNVIARGLASRKTTTVGIVISDVTRASVSEMLGGIGDIAQNYKYSVKLFSIREDMDVNDILQDVVAEQLDGVLYLNDELSEKSVEEVRRIFVDNQIPYVLANVVSDDPSVPMVCIDYEKAGYEITKVMIDDNRKDIYLLSTARRYSVNDKKEAGYTKAMLEAGLEPKIFRTSGDTHVNRQHFATFFKDKKIDAAIGVRDSIAVSFMNIARDNGIKVPENLAVAGFQNTKYALLSRPNLTSIDVPVYDIGAVSMRLLTKLMNSKDVDNIRISLPHYIVKRDSTRNK</sequence>
<dbReference type="GO" id="GO:0003700">
    <property type="term" value="F:DNA-binding transcription factor activity"/>
    <property type="evidence" value="ECO:0007669"/>
    <property type="project" value="TreeGrafter"/>
</dbReference>
<name>A0A7U9XVM6_9MOLU</name>